<keyword evidence="3" id="KW-0862">Zinc</keyword>
<keyword evidence="7" id="KW-0539">Nucleus</keyword>
<dbReference type="Gene3D" id="1.10.10.10">
    <property type="entry name" value="Winged helix-like DNA-binding domain superfamily/Winged helix DNA-binding domain"/>
    <property type="match status" value="1"/>
</dbReference>
<dbReference type="PROSITE" id="PS50135">
    <property type="entry name" value="ZF_ZZ_2"/>
    <property type="match status" value="1"/>
</dbReference>
<dbReference type="Gene3D" id="1.10.10.60">
    <property type="entry name" value="Homeodomain-like"/>
    <property type="match status" value="1"/>
</dbReference>
<dbReference type="CDD" id="cd00167">
    <property type="entry name" value="SANT"/>
    <property type="match status" value="1"/>
</dbReference>
<dbReference type="InterPro" id="IPR009057">
    <property type="entry name" value="Homeodomain-like_sf"/>
</dbReference>
<dbReference type="PROSITE" id="PS50934">
    <property type="entry name" value="SWIRM"/>
    <property type="match status" value="1"/>
</dbReference>
<keyword evidence="4" id="KW-0805">Transcription regulation</keyword>
<keyword evidence="5" id="KW-0238">DNA-binding</keyword>
<dbReference type="PROSITE" id="PS50090">
    <property type="entry name" value="MYB_LIKE"/>
    <property type="match status" value="1"/>
</dbReference>
<feature type="domain" description="SWIRM" evidence="12">
    <location>
        <begin position="108"/>
        <end position="207"/>
    </location>
</feature>
<evidence type="ECO:0000259" key="12">
    <source>
        <dbReference type="PROSITE" id="PS50934"/>
    </source>
</evidence>
<feature type="region of interest" description="Disordered" evidence="9">
    <location>
        <begin position="430"/>
        <end position="466"/>
    </location>
</feature>
<dbReference type="EMBL" id="JBCLYO010000007">
    <property type="protein sequence ID" value="KAL0087301.1"/>
    <property type="molecule type" value="Genomic_DNA"/>
</dbReference>
<dbReference type="Pfam" id="PF16495">
    <property type="entry name" value="SWIRM-assoc_1"/>
    <property type="match status" value="1"/>
</dbReference>
<evidence type="ECO:0000256" key="1">
    <source>
        <dbReference type="ARBA" id="ARBA00022723"/>
    </source>
</evidence>
<protein>
    <recommendedName>
        <fullName evidence="16">Homeodomain-like DNA binding domain-containing transcription factor</fullName>
    </recommendedName>
</protein>
<evidence type="ECO:0008006" key="16">
    <source>
        <dbReference type="Google" id="ProtNLM"/>
    </source>
</evidence>
<gene>
    <name evidence="14" type="ORF">J3Q64DRAFT_1676795</name>
</gene>
<name>A0ABR3B260_PHYBL</name>
<keyword evidence="2 8" id="KW-0863">Zinc-finger</keyword>
<keyword evidence="1" id="KW-0479">Metal-binding</keyword>
<evidence type="ECO:0000313" key="14">
    <source>
        <dbReference type="EMBL" id="KAL0087301.1"/>
    </source>
</evidence>
<dbReference type="SMART" id="SM00291">
    <property type="entry name" value="ZnF_ZZ"/>
    <property type="match status" value="1"/>
</dbReference>
<evidence type="ECO:0000256" key="5">
    <source>
        <dbReference type="ARBA" id="ARBA00023125"/>
    </source>
</evidence>
<feature type="domain" description="Myb-like" evidence="10">
    <location>
        <begin position="330"/>
        <end position="372"/>
    </location>
</feature>
<dbReference type="SUPFAM" id="SSF46689">
    <property type="entry name" value="Homeodomain-like"/>
    <property type="match status" value="2"/>
</dbReference>
<keyword evidence="6" id="KW-0804">Transcription</keyword>
<reference evidence="14 15" key="1">
    <citation type="submission" date="2024-04" db="EMBL/GenBank/DDBJ databases">
        <title>Symmetric and asymmetric DNA N6-adenine methylation regulates different biological responses in Mucorales.</title>
        <authorList>
            <consortium name="Lawrence Berkeley National Laboratory"/>
            <person name="Lax C."/>
            <person name="Mondo S.J."/>
            <person name="Osorio-Concepcion M."/>
            <person name="Muszewska A."/>
            <person name="Corrochano-Luque M."/>
            <person name="Gutierrez G."/>
            <person name="Riley R."/>
            <person name="Lipzen A."/>
            <person name="Guo J."/>
            <person name="Hundley H."/>
            <person name="Amirebrahimi M."/>
            <person name="Ng V."/>
            <person name="Lorenzo-Gutierrez D."/>
            <person name="Binder U."/>
            <person name="Yang J."/>
            <person name="Song Y."/>
            <person name="Canovas D."/>
            <person name="Navarro E."/>
            <person name="Freitag M."/>
            <person name="Gabaldon T."/>
            <person name="Grigoriev I.V."/>
            <person name="Corrochano L.M."/>
            <person name="Nicolas F.E."/>
            <person name="Garre V."/>
        </authorList>
    </citation>
    <scope>NUCLEOTIDE SEQUENCE [LARGE SCALE GENOMIC DNA]</scope>
    <source>
        <strain evidence="14 15">L51</strain>
    </source>
</reference>
<evidence type="ECO:0000313" key="15">
    <source>
        <dbReference type="Proteomes" id="UP001448207"/>
    </source>
</evidence>
<dbReference type="Proteomes" id="UP001448207">
    <property type="component" value="Unassembled WGS sequence"/>
</dbReference>
<feature type="region of interest" description="Disordered" evidence="9">
    <location>
        <begin position="568"/>
        <end position="691"/>
    </location>
</feature>
<proteinExistence type="predicted"/>
<keyword evidence="15" id="KW-1185">Reference proteome</keyword>
<dbReference type="InterPro" id="IPR001005">
    <property type="entry name" value="SANT/Myb"/>
</dbReference>
<evidence type="ECO:0000259" key="11">
    <source>
        <dbReference type="PROSITE" id="PS50135"/>
    </source>
</evidence>
<feature type="compositionally biased region" description="Low complexity" evidence="9">
    <location>
        <begin position="570"/>
        <end position="691"/>
    </location>
</feature>
<dbReference type="Pfam" id="PF04433">
    <property type="entry name" value="SWIRM"/>
    <property type="match status" value="1"/>
</dbReference>
<feature type="compositionally biased region" description="Acidic residues" evidence="9">
    <location>
        <begin position="437"/>
        <end position="464"/>
    </location>
</feature>
<evidence type="ECO:0000259" key="13">
    <source>
        <dbReference type="PROSITE" id="PS51293"/>
    </source>
</evidence>
<evidence type="ECO:0000256" key="7">
    <source>
        <dbReference type="ARBA" id="ARBA00023242"/>
    </source>
</evidence>
<feature type="domain" description="SANT" evidence="13">
    <location>
        <begin position="325"/>
        <end position="376"/>
    </location>
</feature>
<evidence type="ECO:0000259" key="10">
    <source>
        <dbReference type="PROSITE" id="PS50090"/>
    </source>
</evidence>
<evidence type="ECO:0000256" key="9">
    <source>
        <dbReference type="SAM" id="MobiDB-lite"/>
    </source>
</evidence>
<dbReference type="PANTHER" id="PTHR12802:SF41">
    <property type="entry name" value="BRAHMA ASSOCIATED PROTEIN 155 KDA"/>
    <property type="match status" value="1"/>
</dbReference>
<dbReference type="InterPro" id="IPR007526">
    <property type="entry name" value="SWIRM"/>
</dbReference>
<evidence type="ECO:0000256" key="6">
    <source>
        <dbReference type="ARBA" id="ARBA00023163"/>
    </source>
</evidence>
<dbReference type="Pfam" id="PF00249">
    <property type="entry name" value="Myb_DNA-binding"/>
    <property type="match status" value="1"/>
</dbReference>
<evidence type="ECO:0000256" key="4">
    <source>
        <dbReference type="ARBA" id="ARBA00023015"/>
    </source>
</evidence>
<evidence type="ECO:0000256" key="3">
    <source>
        <dbReference type="ARBA" id="ARBA00022833"/>
    </source>
</evidence>
<dbReference type="PROSITE" id="PS51293">
    <property type="entry name" value="SANT"/>
    <property type="match status" value="1"/>
</dbReference>
<dbReference type="SUPFAM" id="SSF57850">
    <property type="entry name" value="RING/U-box"/>
    <property type="match status" value="1"/>
</dbReference>
<dbReference type="InterPro" id="IPR036388">
    <property type="entry name" value="WH-like_DNA-bd_sf"/>
</dbReference>
<sequence>MSTNTHMHPFDMVPPTVIPAPVIDVNYQPSVRIRDIERERPQLGSRQRKNEFEPYSNGDITNISQHTEAFIEYPRRPAKMLKLDESYQKKPGEVIDISSLASVMPIDYTTINAPSWFDIKTVHQIEKMALPEFFDPQGKKSEQLAKDYMHYRDFMINTYRANPDFYLTAVACKDKLDADIVSLVRIHSFLELYGLINAQVDPRRRIFDPYVDSEPEAGVKPKSQRDYRNVNNVDMQYLRDLIFDPSITADKKSAWDLSIEDDTNPDIRKIYVCSTCQTDCSLVRYQCLKHKQVYLCIDCFLEGRFTSTLSSGDFLRVESSNDRYGTDEEWSNSEILRLLEGVDKYDDDWLMISEHVGIRSKEQCITQFLQLPISDTFLTAQLADKELEELPFGDQPNPVMTMIAFISGHINPGVGAAAAKAALKELLQSEEAKNEMDIDNNDDEYDDEEDEDEEDEENDEEDNERQEKLLFKGLFSPETMKKATMAGLLSAVEQAKKLASYEDQEIQHWTRLAVKTLVDKISLKVQQYDELETSLDNERKELEKQGLVLTSSIENLHRQYAATTAITSGTTPDIPTAITPTASATATSTSTTPAATASAAATTSTATSTTPDAATSTANTSAAESTTTTITSTASTPTMSTASAIPTNITTAASNSTSNSNSTADTTSTTPTTPTTTTTTTTSHTADNTVI</sequence>
<dbReference type="InterPro" id="IPR032451">
    <property type="entry name" value="SMARCC_C"/>
</dbReference>
<accession>A0ABR3B260</accession>
<dbReference type="InterPro" id="IPR017884">
    <property type="entry name" value="SANT_dom"/>
</dbReference>
<evidence type="ECO:0000256" key="2">
    <source>
        <dbReference type="ARBA" id="ARBA00022771"/>
    </source>
</evidence>
<feature type="region of interest" description="Disordered" evidence="9">
    <location>
        <begin position="37"/>
        <end position="60"/>
    </location>
</feature>
<dbReference type="PANTHER" id="PTHR12802">
    <property type="entry name" value="SWI/SNF COMPLEX-RELATED"/>
    <property type="match status" value="1"/>
</dbReference>
<comment type="caution">
    <text evidence="14">The sequence shown here is derived from an EMBL/GenBank/DDBJ whole genome shotgun (WGS) entry which is preliminary data.</text>
</comment>
<dbReference type="SMART" id="SM00717">
    <property type="entry name" value="SANT"/>
    <property type="match status" value="1"/>
</dbReference>
<evidence type="ECO:0000256" key="8">
    <source>
        <dbReference type="PROSITE-ProRule" id="PRU00228"/>
    </source>
</evidence>
<organism evidence="14 15">
    <name type="scientific">Phycomyces blakesleeanus</name>
    <dbReference type="NCBI Taxonomy" id="4837"/>
    <lineage>
        <taxon>Eukaryota</taxon>
        <taxon>Fungi</taxon>
        <taxon>Fungi incertae sedis</taxon>
        <taxon>Mucoromycota</taxon>
        <taxon>Mucoromycotina</taxon>
        <taxon>Mucoromycetes</taxon>
        <taxon>Mucorales</taxon>
        <taxon>Phycomycetaceae</taxon>
        <taxon>Phycomyces</taxon>
    </lineage>
</organism>
<dbReference type="InterPro" id="IPR000433">
    <property type="entry name" value="Znf_ZZ"/>
</dbReference>
<feature type="domain" description="ZZ-type" evidence="11">
    <location>
        <begin position="268"/>
        <end position="322"/>
    </location>
</feature>